<reference evidence="2" key="1">
    <citation type="submission" date="2018-05" db="EMBL/GenBank/DDBJ databases">
        <authorList>
            <person name="Lanie J.A."/>
            <person name="Ng W.-L."/>
            <person name="Kazmierczak K.M."/>
            <person name="Andrzejewski T.M."/>
            <person name="Davidsen T.M."/>
            <person name="Wayne K.J."/>
            <person name="Tettelin H."/>
            <person name="Glass J.I."/>
            <person name="Rusch D."/>
            <person name="Podicherti R."/>
            <person name="Tsui H.-C.T."/>
            <person name="Winkler M.E."/>
        </authorList>
    </citation>
    <scope>NUCLEOTIDE SEQUENCE</scope>
</reference>
<feature type="region of interest" description="Disordered" evidence="1">
    <location>
        <begin position="1"/>
        <end position="30"/>
    </location>
</feature>
<dbReference type="EMBL" id="UINC01070517">
    <property type="protein sequence ID" value="SVC04726.1"/>
    <property type="molecule type" value="Genomic_DNA"/>
</dbReference>
<evidence type="ECO:0000256" key="1">
    <source>
        <dbReference type="SAM" id="MobiDB-lite"/>
    </source>
</evidence>
<organism evidence="2">
    <name type="scientific">marine metagenome</name>
    <dbReference type="NCBI Taxonomy" id="408172"/>
    <lineage>
        <taxon>unclassified sequences</taxon>
        <taxon>metagenomes</taxon>
        <taxon>ecological metagenomes</taxon>
    </lineage>
</organism>
<protein>
    <submittedName>
        <fullName evidence="2">Uncharacterized protein</fullName>
    </submittedName>
</protein>
<gene>
    <name evidence="2" type="ORF">METZ01_LOCUS257580</name>
</gene>
<name>A0A382IYJ0_9ZZZZ</name>
<sequence>PVIEYNENEKESMTNESKSMEYNAAEKKSDDYNERIEELYGK</sequence>
<accession>A0A382IYJ0</accession>
<evidence type="ECO:0000313" key="2">
    <source>
        <dbReference type="EMBL" id="SVC04726.1"/>
    </source>
</evidence>
<dbReference type="AlphaFoldDB" id="A0A382IYJ0"/>
<proteinExistence type="predicted"/>
<feature type="non-terminal residue" evidence="2">
    <location>
        <position position="1"/>
    </location>
</feature>